<reference evidence="1 2" key="1">
    <citation type="submission" date="2015-04" db="EMBL/GenBank/DDBJ databases">
        <authorList>
            <person name="Syromyatnikov M.Y."/>
            <person name="Popov V.N."/>
        </authorList>
    </citation>
    <scope>NUCLEOTIDE SEQUENCE [LARGE SCALE GENOMIC DNA]</scope>
</reference>
<gene>
    <name evidence="1" type="ORF">CLUMA_CG003057</name>
</gene>
<dbReference type="EMBL" id="CVRI01000011">
    <property type="protein sequence ID" value="CRK89298.1"/>
    <property type="molecule type" value="Genomic_DNA"/>
</dbReference>
<proteinExistence type="predicted"/>
<keyword evidence="2" id="KW-1185">Reference proteome</keyword>
<sequence>MERAITRKTKHHIAVESVFAKQRRKTSAHSRVTTALKNVTKEIIPFLLTFKWKATKEKKKRETFRKSKEATKKK</sequence>
<name>A0A1J1HP38_9DIPT</name>
<evidence type="ECO:0000313" key="1">
    <source>
        <dbReference type="EMBL" id="CRK89298.1"/>
    </source>
</evidence>
<accession>A0A1J1HP38</accession>
<evidence type="ECO:0000313" key="2">
    <source>
        <dbReference type="Proteomes" id="UP000183832"/>
    </source>
</evidence>
<dbReference type="Proteomes" id="UP000183832">
    <property type="component" value="Unassembled WGS sequence"/>
</dbReference>
<dbReference type="AlphaFoldDB" id="A0A1J1HP38"/>
<organism evidence="1 2">
    <name type="scientific">Clunio marinus</name>
    <dbReference type="NCBI Taxonomy" id="568069"/>
    <lineage>
        <taxon>Eukaryota</taxon>
        <taxon>Metazoa</taxon>
        <taxon>Ecdysozoa</taxon>
        <taxon>Arthropoda</taxon>
        <taxon>Hexapoda</taxon>
        <taxon>Insecta</taxon>
        <taxon>Pterygota</taxon>
        <taxon>Neoptera</taxon>
        <taxon>Endopterygota</taxon>
        <taxon>Diptera</taxon>
        <taxon>Nematocera</taxon>
        <taxon>Chironomoidea</taxon>
        <taxon>Chironomidae</taxon>
        <taxon>Clunio</taxon>
    </lineage>
</organism>
<protein>
    <submittedName>
        <fullName evidence="1">CLUMA_CG003057, isoform A</fullName>
    </submittedName>
</protein>